<dbReference type="Proteomes" id="UP000287394">
    <property type="component" value="Chromosome"/>
</dbReference>
<organism evidence="1 2">
    <name type="scientific">Capsulimonas corticalis</name>
    <dbReference type="NCBI Taxonomy" id="2219043"/>
    <lineage>
        <taxon>Bacteria</taxon>
        <taxon>Bacillati</taxon>
        <taxon>Armatimonadota</taxon>
        <taxon>Armatimonadia</taxon>
        <taxon>Capsulimonadales</taxon>
        <taxon>Capsulimonadaceae</taxon>
        <taxon>Capsulimonas</taxon>
    </lineage>
</organism>
<dbReference type="Gene3D" id="3.40.50.10190">
    <property type="entry name" value="BRCT domain"/>
    <property type="match status" value="1"/>
</dbReference>
<reference evidence="1 2" key="1">
    <citation type="journal article" date="2019" name="Int. J. Syst. Evol. Microbiol.">
        <title>Capsulimonas corticalis gen. nov., sp. nov., an aerobic capsulated bacterium, of a novel bacterial order, Capsulimonadales ord. nov., of the class Armatimonadia of the phylum Armatimonadetes.</title>
        <authorList>
            <person name="Li J."/>
            <person name="Kudo C."/>
            <person name="Tonouchi A."/>
        </authorList>
    </citation>
    <scope>NUCLEOTIDE SEQUENCE [LARGE SCALE GENOMIC DNA]</scope>
    <source>
        <strain evidence="1 2">AX-7</strain>
    </source>
</reference>
<dbReference type="Pfam" id="PF00533">
    <property type="entry name" value="BRCT"/>
    <property type="match status" value="1"/>
</dbReference>
<dbReference type="RefSeq" id="WP_119321296.1">
    <property type="nucleotide sequence ID" value="NZ_AP025739.1"/>
</dbReference>
<dbReference type="SMART" id="SM00292">
    <property type="entry name" value="BRCT"/>
    <property type="match status" value="1"/>
</dbReference>
<gene>
    <name evidence="1" type="ORF">CCAX7_23870</name>
</gene>
<dbReference type="KEGG" id="ccot:CCAX7_23870"/>
<dbReference type="InterPro" id="IPR001357">
    <property type="entry name" value="BRCT_dom"/>
</dbReference>
<dbReference type="InterPro" id="IPR007527">
    <property type="entry name" value="Znf_SWIM"/>
</dbReference>
<evidence type="ECO:0000313" key="2">
    <source>
        <dbReference type="Proteomes" id="UP000287394"/>
    </source>
</evidence>
<name>A0A402CV66_9BACT</name>
<dbReference type="InterPro" id="IPR036420">
    <property type="entry name" value="BRCT_dom_sf"/>
</dbReference>
<evidence type="ECO:0000313" key="1">
    <source>
        <dbReference type="EMBL" id="BDI30336.1"/>
    </source>
</evidence>
<sequence>MEVTQSYARPSSASMSPEGLRLDVSAELSRPKVALNAMVRDSLAYARLMLALYAVVSGDHRVKPKDHAAYQEWVQQRYLEEMSVEMAGRMRALPGLTEKRETLKTRLTDLRKLSYPLEKQLNSADFMASRAKYYKWLWDNDKDAWMILDPVVSVHPDCVVFEVFSIDESSYGRVTVPMDKLDVFGATVFGTTNVDYSRALADEIRRVRDYRPAFIQIAGEGVTVATGAGEHMEKKIDLPPTWVRGFLQVQSAAAFSGVDVTLSAATVAEVLAALRSRREDKGPRSLRFVLAPGEKPKIVIEPWNIEVLESEQVFSGDYSGDIRIWGRRRLFVLESLMPHAEKVQARLLGTGMPSYWTVFLKDHRFDLGLSGWTQNDWSRAARFDLLASTGSVSDGDIAQAAQTLETRLKLTPEELAASTDMSREAATTALQKLTREGRAMYDLAGGVYRWRQLLPFPAPEEDESDQRLNLARRLVATGGVKWLKAGEEDEEETFGVPEQGEQTTRYRAQVRGGEEKRERKFHVVLDLDADGRARFVQCNCSWHRREKLRKGPCAHILAATVLASQQSVGAGAAATESGGSGGGAALRPDRFKGQNFVFTGALTLFTREQAEALVAQGGGKASGSVSRTTTYLVAGDKAGSKLTKARDLGVPVLTEQQFQAMLEDRAQ</sequence>
<dbReference type="GO" id="GO:0008270">
    <property type="term" value="F:zinc ion binding"/>
    <property type="evidence" value="ECO:0007669"/>
    <property type="project" value="InterPro"/>
</dbReference>
<keyword evidence="2" id="KW-1185">Reference proteome</keyword>
<dbReference type="AlphaFoldDB" id="A0A402CV66"/>
<dbReference type="SUPFAM" id="SSF52113">
    <property type="entry name" value="BRCT domain"/>
    <property type="match status" value="1"/>
</dbReference>
<dbReference type="EMBL" id="AP025739">
    <property type="protein sequence ID" value="BDI30336.1"/>
    <property type="molecule type" value="Genomic_DNA"/>
</dbReference>
<dbReference type="PROSITE" id="PS50172">
    <property type="entry name" value="BRCT"/>
    <property type="match status" value="1"/>
</dbReference>
<dbReference type="PROSITE" id="PS50966">
    <property type="entry name" value="ZF_SWIM"/>
    <property type="match status" value="1"/>
</dbReference>
<proteinExistence type="predicted"/>
<protein>
    <submittedName>
        <fullName evidence="1">Uncharacterized protein</fullName>
    </submittedName>
</protein>
<dbReference type="OrthoDB" id="7821105at2"/>
<accession>A0A402CV66</accession>
<dbReference type="CDD" id="cd17748">
    <property type="entry name" value="BRCT_DNA_ligase_like"/>
    <property type="match status" value="1"/>
</dbReference>